<dbReference type="InterPro" id="IPR036865">
    <property type="entry name" value="CRAL-TRIO_dom_sf"/>
</dbReference>
<dbReference type="Proteomes" id="UP000007494">
    <property type="component" value="Chromosome III"/>
</dbReference>
<dbReference type="EMBL" id="LN714477">
    <property type="protein sequence ID" value="CEL65007.1"/>
    <property type="molecule type" value="Genomic_DNA"/>
</dbReference>
<reference evidence="3" key="1">
    <citation type="submission" date="2011-02" db="EMBL/GenBank/DDBJ databases">
        <authorList>
            <person name="Aslett M."/>
        </authorList>
    </citation>
    <scope>NUCLEOTIDE SEQUENCE</scope>
    <source>
        <strain evidence="3">Liverpool</strain>
    </source>
</reference>
<dbReference type="InterPro" id="IPR001251">
    <property type="entry name" value="CRAL-TRIO_dom"/>
</dbReference>
<feature type="region of interest" description="Disordered" evidence="1">
    <location>
        <begin position="500"/>
        <end position="660"/>
    </location>
</feature>
<feature type="compositionally biased region" description="Basic and acidic residues" evidence="1">
    <location>
        <begin position="602"/>
        <end position="611"/>
    </location>
</feature>
<sequence>MSAAASLSELPASAGPVAEDFREVPEQAPASATEEPKMNVPATASSSSPGKSLTPGETALLQSRQLAHHHHADGAASYTFPPMTESELDNFGWQWSLDVHSPPHPTCLPVEALKHKPSADEIFKYFFKGTSKEVCIRQVFFHTPLSEDEQEWIAQFRALCVERNWAIPYFMEPQLLRVLWFCKRKYPDDALNKSFEHAQQMVEWRREFYPLSDAEPHLAELLKLGVMYWVGRDPSLRPLLIVRLSRLPKTTSPELFKKLTIFCFEWALRFLMVPGVVETCVVLFDVRAVPLHQFPISALTDMVNTLTKQFPFRLHRMWIINDSFFVQTVWSIAKQFLTEVQQQKMKNGFESELLKEYAPHQLEKHYGGSRDEIRDFYPFPLAPGPFNTDAKAPTETLPSEPPMLAVDRFTSFGVVWEGACTLPIQWSFEASRVYPACGLPAPDAPVTLADQATAEALAAVEAATHKARTVSIKTHKSTTLRKKSSVFSMLKRQSCSLVTAGATPHADPHASAPDAASEALGDRGEKAHAEKEASGGEQGETGKERGEKEGEGDGQAPGETGPLPEAAEAPGLVGGSISRRLSKPAESLRAVDSQAPNSEGAADAKSEEKDTAPAAVETAKDDAPAEAEAEVVTNQETGGAVESKNSTGVSPSCPPAEKVKAKKCCGACKIQ</sequence>
<dbReference type="VEuPathDB" id="ToxoDB:NCLIV_008680"/>
<feature type="region of interest" description="Disordered" evidence="1">
    <location>
        <begin position="1"/>
        <end position="56"/>
    </location>
</feature>
<feature type="compositionally biased region" description="Polar residues" evidence="1">
    <location>
        <begin position="42"/>
        <end position="51"/>
    </location>
</feature>
<name>F0V9H4_NEOCL</name>
<feature type="compositionally biased region" description="Basic and acidic residues" evidence="1">
    <location>
        <begin position="520"/>
        <end position="551"/>
    </location>
</feature>
<proteinExistence type="predicted"/>
<reference evidence="4" key="4">
    <citation type="journal article" date="2015" name="PLoS ONE">
        <title>Comprehensive Evaluation of Toxoplasma gondii VEG and Neospora caninum LIV Genomes with Tachyzoite Stage Transcriptome and Proteome Defines Novel Transcript Features.</title>
        <authorList>
            <person name="Ramaprasad A."/>
            <person name="Mourier T."/>
            <person name="Naeem R."/>
            <person name="Malas T.B."/>
            <person name="Moussa E."/>
            <person name="Panigrahi A."/>
            <person name="Vermont S.J."/>
            <person name="Otto T.D."/>
            <person name="Wastling J."/>
            <person name="Pain A."/>
        </authorList>
    </citation>
    <scope>NUCLEOTIDE SEQUENCE</scope>
    <source>
        <strain evidence="4">Liverpool</strain>
    </source>
</reference>
<gene>
    <name evidence="4" type="ORF">BN1204_008680</name>
    <name evidence="3" type="ORF">NCLIV_008680</name>
</gene>
<dbReference type="OrthoDB" id="7777654at2759"/>
<feature type="domain" description="CRAL-TRIO" evidence="2">
    <location>
        <begin position="217"/>
        <end position="374"/>
    </location>
</feature>
<evidence type="ECO:0000256" key="1">
    <source>
        <dbReference type="SAM" id="MobiDB-lite"/>
    </source>
</evidence>
<protein>
    <submittedName>
        <fullName evidence="4">CRAL/TRIO domain-containing protein</fullName>
    </submittedName>
</protein>
<dbReference type="PANTHER" id="PTHR46818:SF1">
    <property type="entry name" value="CHROMOSOME UNDETERMINED SCAFFOLD_125, WHOLE GENOME SHOTGUN SEQUENCE"/>
    <property type="match status" value="1"/>
</dbReference>
<evidence type="ECO:0000313" key="5">
    <source>
        <dbReference type="Proteomes" id="UP000007494"/>
    </source>
</evidence>
<reference evidence="3" key="2">
    <citation type="submission" date="2011-03" db="EMBL/GenBank/DDBJ databases">
        <title>Comparative genomics and transcriptomics of Neospora caninum and Toxoplasma gondii.</title>
        <authorList>
            <person name="Reid A.J."/>
            <person name="Sohal A."/>
            <person name="Harris D."/>
            <person name="Quail M."/>
            <person name="Sanders M."/>
            <person name="Berriman M."/>
            <person name="Wastling J.M."/>
            <person name="Pain A."/>
        </authorList>
    </citation>
    <scope>NUCLEOTIDE SEQUENCE</scope>
    <source>
        <strain evidence="3">Liverpool</strain>
    </source>
</reference>
<dbReference type="Pfam" id="PF00650">
    <property type="entry name" value="CRAL_TRIO"/>
    <property type="match status" value="1"/>
</dbReference>
<evidence type="ECO:0000313" key="4">
    <source>
        <dbReference type="EMBL" id="CEL65007.1"/>
    </source>
</evidence>
<dbReference type="EMBL" id="FR823383">
    <property type="protein sequence ID" value="CBZ50399.1"/>
    <property type="molecule type" value="Genomic_DNA"/>
</dbReference>
<accession>F0V9H4</accession>
<keyword evidence="5" id="KW-1185">Reference proteome</keyword>
<dbReference type="AlphaFoldDB" id="F0V9H4"/>
<dbReference type="RefSeq" id="XP_003880433.1">
    <property type="nucleotide sequence ID" value="XM_003880384.1"/>
</dbReference>
<dbReference type="PANTHER" id="PTHR46818">
    <property type="entry name" value="DOMAIN-CONTAINING PROTEIN, PUTATIVE-RELATED"/>
    <property type="match status" value="1"/>
</dbReference>
<dbReference type="SMART" id="SM00516">
    <property type="entry name" value="SEC14"/>
    <property type="match status" value="1"/>
</dbReference>
<reference evidence="5" key="3">
    <citation type="journal article" date="2012" name="PLoS Pathog.">
        <title>Comparative genomics of the apicomplexan parasites Toxoplasma gondii and Neospora caninum: Coccidia differing in host range and transmission strategy.</title>
        <authorList>
            <person name="Reid A.J."/>
            <person name="Vermont S.J."/>
            <person name="Cotton J.A."/>
            <person name="Harris D."/>
            <person name="Hill-Cawthorne G.A."/>
            <person name="Konen-Waisman S."/>
            <person name="Latham S.M."/>
            <person name="Mourier T."/>
            <person name="Norton R."/>
            <person name="Quail M.A."/>
            <person name="Sanders M."/>
            <person name="Shanmugam D."/>
            <person name="Sohal A."/>
            <person name="Wasmuth J.D."/>
            <person name="Brunk B."/>
            <person name="Grigg M.E."/>
            <person name="Howard J.C."/>
            <person name="Parkinson J."/>
            <person name="Roos D.S."/>
            <person name="Trees A.J."/>
            <person name="Berriman M."/>
            <person name="Pain A."/>
            <person name="Wastling J.M."/>
        </authorList>
    </citation>
    <scope>NUCLEOTIDE SEQUENCE [LARGE SCALE GENOMIC DNA]</scope>
    <source>
        <strain evidence="5">Liverpool</strain>
    </source>
</reference>
<dbReference type="InParanoid" id="F0V9H4"/>
<dbReference type="PROSITE" id="PS50191">
    <property type="entry name" value="CRAL_TRIO"/>
    <property type="match status" value="1"/>
</dbReference>
<evidence type="ECO:0000313" key="3">
    <source>
        <dbReference type="EMBL" id="CBZ50399.1"/>
    </source>
</evidence>
<dbReference type="GeneID" id="13441425"/>
<evidence type="ECO:0000259" key="2">
    <source>
        <dbReference type="PROSITE" id="PS50191"/>
    </source>
</evidence>
<dbReference type="eggNOG" id="KOG1471">
    <property type="taxonomic scope" value="Eukaryota"/>
</dbReference>
<organism evidence="3 5">
    <name type="scientific">Neospora caninum (strain Liverpool)</name>
    <dbReference type="NCBI Taxonomy" id="572307"/>
    <lineage>
        <taxon>Eukaryota</taxon>
        <taxon>Sar</taxon>
        <taxon>Alveolata</taxon>
        <taxon>Apicomplexa</taxon>
        <taxon>Conoidasida</taxon>
        <taxon>Coccidia</taxon>
        <taxon>Eucoccidiorida</taxon>
        <taxon>Eimeriorina</taxon>
        <taxon>Sarcocystidae</taxon>
        <taxon>Neospora</taxon>
    </lineage>
</organism>
<dbReference type="CDD" id="cd00170">
    <property type="entry name" value="SEC14"/>
    <property type="match status" value="1"/>
</dbReference>
<feature type="compositionally biased region" description="Low complexity" evidence="1">
    <location>
        <begin position="1"/>
        <end position="14"/>
    </location>
</feature>
<dbReference type="Gene3D" id="3.40.525.10">
    <property type="entry name" value="CRAL-TRIO lipid binding domain"/>
    <property type="match status" value="1"/>
</dbReference>
<dbReference type="SUPFAM" id="SSF52087">
    <property type="entry name" value="CRAL/TRIO domain"/>
    <property type="match status" value="1"/>
</dbReference>
<dbReference type="OMA" id="MWIINDS"/>